<evidence type="ECO:0000313" key="2">
    <source>
        <dbReference type="Proteomes" id="UP000297762"/>
    </source>
</evidence>
<dbReference type="AlphaFoldDB" id="A0A4R9KC22"/>
<sequence length="303" mass="35202">MYKKTQVYYTDPAKNSEIKGDEGTRIYIQKNSILTKDGKQVSGIVRFELSEYYSFSDIILSRLSTESERKPIQTKGMIRLHAYLESGDSLEINPDYPIEVRFATRPEKGYELFYGGTRGDGNIDWKAGNKDRTFDAQINNYKDDSLGFYTLVTCAKPKERKGAPFAISSKKQLCSVEKRISLPIYEFGWINCDRFLNFNDLRTIVITENERSLDLIESPYYILLFPEIKSILPAVFDPKQKKYIFQNIPNGEKAILLGFIRMENRKWNYGEKKFIVGAEGIEISKWIQYDALELERRIQSLTF</sequence>
<protein>
    <submittedName>
        <fullName evidence="1">Uncharacterized protein</fullName>
    </submittedName>
</protein>
<evidence type="ECO:0000313" key="1">
    <source>
        <dbReference type="EMBL" id="TGL64307.1"/>
    </source>
</evidence>
<accession>A0A4R9KC22</accession>
<gene>
    <name evidence="1" type="ORF">EHQ64_02975</name>
</gene>
<keyword evidence="2" id="KW-1185">Reference proteome</keyword>
<name>A0A4R9KC22_9LEPT</name>
<organism evidence="1 2">
    <name type="scientific">Leptospira sarikeiensis</name>
    <dbReference type="NCBI Taxonomy" id="2484943"/>
    <lineage>
        <taxon>Bacteria</taxon>
        <taxon>Pseudomonadati</taxon>
        <taxon>Spirochaetota</taxon>
        <taxon>Spirochaetia</taxon>
        <taxon>Leptospirales</taxon>
        <taxon>Leptospiraceae</taxon>
        <taxon>Leptospira</taxon>
    </lineage>
</organism>
<dbReference type="EMBL" id="RQGF01000008">
    <property type="protein sequence ID" value="TGL64307.1"/>
    <property type="molecule type" value="Genomic_DNA"/>
</dbReference>
<comment type="caution">
    <text evidence="1">The sequence shown here is derived from an EMBL/GenBank/DDBJ whole genome shotgun (WGS) entry which is preliminary data.</text>
</comment>
<dbReference type="OrthoDB" id="341853at2"/>
<dbReference type="Proteomes" id="UP000297762">
    <property type="component" value="Unassembled WGS sequence"/>
</dbReference>
<reference evidence="1" key="1">
    <citation type="journal article" date="2019" name="PLoS Negl. Trop. Dis.">
        <title>Revisiting the worldwide diversity of Leptospira species in the environment.</title>
        <authorList>
            <person name="Vincent A.T."/>
            <person name="Schiettekatte O."/>
            <person name="Bourhy P."/>
            <person name="Veyrier F.J."/>
            <person name="Picardeau M."/>
        </authorList>
    </citation>
    <scope>NUCLEOTIDE SEQUENCE [LARGE SCALE GENOMIC DNA]</scope>
    <source>
        <strain evidence="1">201702455</strain>
    </source>
</reference>
<proteinExistence type="predicted"/>
<dbReference type="RefSeq" id="WP_135648013.1">
    <property type="nucleotide sequence ID" value="NZ_RQGF01000008.1"/>
</dbReference>